<accession>A0A4R1ML60</accession>
<comment type="caution">
    <text evidence="2">The sequence shown here is derived from an EMBL/GenBank/DDBJ whole genome shotgun (WGS) entry which is preliminary data.</text>
</comment>
<organism evidence="2 3">
    <name type="scientific">Natranaerovirga hydrolytica</name>
    <dbReference type="NCBI Taxonomy" id="680378"/>
    <lineage>
        <taxon>Bacteria</taxon>
        <taxon>Bacillati</taxon>
        <taxon>Bacillota</taxon>
        <taxon>Clostridia</taxon>
        <taxon>Lachnospirales</taxon>
        <taxon>Natranaerovirgaceae</taxon>
        <taxon>Natranaerovirga</taxon>
    </lineage>
</organism>
<dbReference type="Proteomes" id="UP000294545">
    <property type="component" value="Unassembled WGS sequence"/>
</dbReference>
<evidence type="ECO:0000313" key="2">
    <source>
        <dbReference type="EMBL" id="TCK90553.1"/>
    </source>
</evidence>
<reference evidence="2 3" key="1">
    <citation type="submission" date="2019-03" db="EMBL/GenBank/DDBJ databases">
        <title>Genomic Encyclopedia of Type Strains, Phase IV (KMG-IV): sequencing the most valuable type-strain genomes for metagenomic binning, comparative biology and taxonomic classification.</title>
        <authorList>
            <person name="Goeker M."/>
        </authorList>
    </citation>
    <scope>NUCLEOTIDE SEQUENCE [LARGE SCALE GENOMIC DNA]</scope>
    <source>
        <strain evidence="2 3">DSM 24176</strain>
    </source>
</reference>
<proteinExistence type="predicted"/>
<name>A0A4R1ML60_9FIRM</name>
<dbReference type="RefSeq" id="WP_132283000.1">
    <property type="nucleotide sequence ID" value="NZ_SMGQ01000015.1"/>
</dbReference>
<keyword evidence="1" id="KW-0472">Membrane</keyword>
<dbReference type="AlphaFoldDB" id="A0A4R1ML60"/>
<dbReference type="OrthoDB" id="2915328at2"/>
<feature type="transmembrane region" description="Helical" evidence="1">
    <location>
        <begin position="7"/>
        <end position="33"/>
    </location>
</feature>
<dbReference type="EMBL" id="SMGQ01000015">
    <property type="protein sequence ID" value="TCK90553.1"/>
    <property type="molecule type" value="Genomic_DNA"/>
</dbReference>
<protein>
    <submittedName>
        <fullName evidence="2">Uncharacterized protein</fullName>
    </submittedName>
</protein>
<evidence type="ECO:0000256" key="1">
    <source>
        <dbReference type="SAM" id="Phobius"/>
    </source>
</evidence>
<keyword evidence="1" id="KW-0812">Transmembrane</keyword>
<keyword evidence="1" id="KW-1133">Transmembrane helix</keyword>
<keyword evidence="3" id="KW-1185">Reference proteome</keyword>
<sequence>MRIKKSIQYIIVISILLILIGIIHAIVTAPIWVGKTDDGNWTIVYEKVSNDLGSIWEGTLYWNGEEDVSLNYYQFYVNGSLRAGERNPSMENQVEISDEYSFIYGHRTYDSSDHITLNLRWRPLGETTDTTEEVVLKRRYRYIPFYRYH</sequence>
<gene>
    <name evidence="2" type="ORF">EDC19_2322</name>
</gene>
<evidence type="ECO:0000313" key="3">
    <source>
        <dbReference type="Proteomes" id="UP000294545"/>
    </source>
</evidence>